<dbReference type="InterPro" id="IPR050625">
    <property type="entry name" value="ParA/MinD_ATPase"/>
</dbReference>
<dbReference type="EMBL" id="NOVD01000032">
    <property type="protein sequence ID" value="PCK24306.1"/>
    <property type="molecule type" value="Genomic_DNA"/>
</dbReference>
<gene>
    <name evidence="3" type="ORF">CHR55_26315</name>
</gene>
<feature type="compositionally biased region" description="Pro residues" evidence="1">
    <location>
        <begin position="1"/>
        <end position="12"/>
    </location>
</feature>
<proteinExistence type="predicted"/>
<comment type="caution">
    <text evidence="3">The sequence shown here is derived from an EMBL/GenBank/DDBJ whole genome shotgun (WGS) entry which is preliminary data.</text>
</comment>
<dbReference type="GO" id="GO:0016887">
    <property type="term" value="F:ATP hydrolysis activity"/>
    <property type="evidence" value="ECO:0007669"/>
    <property type="project" value="TreeGrafter"/>
</dbReference>
<dbReference type="Proteomes" id="UP000230886">
    <property type="component" value="Unassembled WGS sequence"/>
</dbReference>
<dbReference type="AlphaFoldDB" id="A0A2A5J4M1"/>
<evidence type="ECO:0000313" key="4">
    <source>
        <dbReference type="Proteomes" id="UP000230886"/>
    </source>
</evidence>
<protein>
    <recommendedName>
        <fullName evidence="2">AAA domain-containing protein</fullName>
    </recommendedName>
</protein>
<dbReference type="InterPro" id="IPR025669">
    <property type="entry name" value="AAA_dom"/>
</dbReference>
<dbReference type="GO" id="GO:0005524">
    <property type="term" value="F:ATP binding"/>
    <property type="evidence" value="ECO:0007669"/>
    <property type="project" value="TreeGrafter"/>
</dbReference>
<dbReference type="PANTHER" id="PTHR43384:SF14">
    <property type="entry name" value="ESX-1 SECRETION-ASSOCIATED PROTEIN ESPI"/>
    <property type="match status" value="1"/>
</dbReference>
<dbReference type="GO" id="GO:0005829">
    <property type="term" value="C:cytosol"/>
    <property type="evidence" value="ECO:0007669"/>
    <property type="project" value="TreeGrafter"/>
</dbReference>
<evidence type="ECO:0000313" key="3">
    <source>
        <dbReference type="EMBL" id="PCK24306.1"/>
    </source>
</evidence>
<evidence type="ECO:0000256" key="1">
    <source>
        <dbReference type="SAM" id="MobiDB-lite"/>
    </source>
</evidence>
<dbReference type="GO" id="GO:0051782">
    <property type="term" value="P:negative regulation of cell division"/>
    <property type="evidence" value="ECO:0007669"/>
    <property type="project" value="TreeGrafter"/>
</dbReference>
<dbReference type="Pfam" id="PF13614">
    <property type="entry name" value="AAA_31"/>
    <property type="match status" value="1"/>
</dbReference>
<feature type="region of interest" description="Disordered" evidence="1">
    <location>
        <begin position="1"/>
        <end position="88"/>
    </location>
</feature>
<dbReference type="PANTHER" id="PTHR43384">
    <property type="entry name" value="SEPTUM SITE-DETERMINING PROTEIN MIND HOMOLOG, CHLOROPLASTIC-RELATED"/>
    <property type="match status" value="1"/>
</dbReference>
<organism evidence="3 4">
    <name type="scientific">Rhodococcus qingshengii</name>
    <dbReference type="NCBI Taxonomy" id="334542"/>
    <lineage>
        <taxon>Bacteria</taxon>
        <taxon>Bacillati</taxon>
        <taxon>Actinomycetota</taxon>
        <taxon>Actinomycetes</taxon>
        <taxon>Mycobacteriales</taxon>
        <taxon>Nocardiaceae</taxon>
        <taxon>Rhodococcus</taxon>
        <taxon>Rhodococcus erythropolis group</taxon>
    </lineage>
</organism>
<dbReference type="GO" id="GO:0009898">
    <property type="term" value="C:cytoplasmic side of plasma membrane"/>
    <property type="evidence" value="ECO:0007669"/>
    <property type="project" value="TreeGrafter"/>
</dbReference>
<name>A0A2A5J4M1_RHOSG</name>
<accession>A0A2A5J4M1</accession>
<feature type="compositionally biased region" description="Low complexity" evidence="1">
    <location>
        <begin position="72"/>
        <end position="85"/>
    </location>
</feature>
<feature type="domain" description="AAA" evidence="2">
    <location>
        <begin position="183"/>
        <end position="329"/>
    </location>
</feature>
<sequence length="451" mass="49023">MAKQPLPPPVVPPWMQQPTPAAETPTDTSGPRYQDLDAFISEVTSPIDFVEEVSQPSDATDEQPLISDDASKAPTPASPPSGKSALMMPTGVSPSAVWATSNAADVFSSHSSGEAKYRAASSSNETNWRVDRTQAIAESGWRRWLFFASAKTVNLGENPADIAHRELTRRLQRPIDADFKLGIVQLKGGAAKTTTAIGVGNAFAEVRTDAVLAVDVNPDRGNLARRTTSRTDGSVFTLLDAPRPQRVHEIRTHTNQTPAGLEILASAQDPATAQSFSAADYDQILDVVKDFYSLIIADCGTNITHPATQAVLAHSDALIIPLDAKQDSADEAVAAIDYLHSAYAKDPDTNLPVTDENGHRRWLYRHLLARTIVVVSHQRPGKRPFDVDKSLAWFQERVHEVHVIPYDPHLEESAEIFPDRLNPATTSAYRGLAAKVADLFPVHSRALTRVG</sequence>
<dbReference type="InterPro" id="IPR027417">
    <property type="entry name" value="P-loop_NTPase"/>
</dbReference>
<dbReference type="RefSeq" id="WP_087503868.1">
    <property type="nucleotide sequence ID" value="NZ_JAKEDO010000022.1"/>
</dbReference>
<reference evidence="3 4" key="1">
    <citation type="submission" date="2017-07" db="EMBL/GenBank/DDBJ databases">
        <title>Draft sequence of Rhodococcus enclensis 23b-28.</title>
        <authorList>
            <person name="Besaury L."/>
            <person name="Sancelme M."/>
            <person name="Amato P."/>
            <person name="Lallement A."/>
            <person name="Delort A.-M."/>
        </authorList>
    </citation>
    <scope>NUCLEOTIDE SEQUENCE [LARGE SCALE GENOMIC DNA]</scope>
    <source>
        <strain evidence="3 4">23b-28</strain>
    </source>
</reference>
<evidence type="ECO:0000259" key="2">
    <source>
        <dbReference type="Pfam" id="PF13614"/>
    </source>
</evidence>
<dbReference type="SUPFAM" id="SSF52540">
    <property type="entry name" value="P-loop containing nucleoside triphosphate hydrolases"/>
    <property type="match status" value="1"/>
</dbReference>
<dbReference type="Gene3D" id="3.40.50.300">
    <property type="entry name" value="P-loop containing nucleotide triphosphate hydrolases"/>
    <property type="match status" value="1"/>
</dbReference>